<dbReference type="Pfam" id="PF08447">
    <property type="entry name" value="PAS_3"/>
    <property type="match status" value="1"/>
</dbReference>
<dbReference type="PANTHER" id="PTHR43156">
    <property type="entry name" value="STAGE II SPORULATION PROTEIN E-RELATED"/>
    <property type="match status" value="1"/>
</dbReference>
<gene>
    <name evidence="4" type="ORF">AB0E65_27450</name>
</gene>
<feature type="domain" description="PAC" evidence="3">
    <location>
        <begin position="169"/>
        <end position="222"/>
    </location>
</feature>
<sequence length="468" mass="49614">MPSHLSADHSAGRSPHGGGPVEALITRTRQLRTDMDAVRRDVETDGTDPADRWQRAVYDLALHHLEDLDEHLAQLREGPPPAAGSPEALPASPAAGDAGAASPPGRIGTAEWELLTDEVRWSAEFYEILGMDPTAQALTLDELPSLVLDEDRPRLTVMVTDCLVDGRPIDGEFRITRPGDGRVRSVHMKGEPVLDADGNTASMWAVLRDVSELRRHRRAVSETRDSLGLPRTARSGQGLVVEPQEALLPPWHGSLRLPRQGGPGSLELAARRLPPSSPGAPAGGDWYDACELPDGETLIGFGTLMGEPSTVVPGTAMLIGGLRGMAMAGAAPGQLTAWLGDLLSTARTSSGAPSLSGPALCCRYRAPERTLSWAGGPAPVLFRDGTGRVLRSPAGQAGTRQRLEAGDLLVLHTAGLLGAADGERRLTGLAESLLREPSAQDAVRILAEEFDGDLRDDTAGFLVARVQD</sequence>
<feature type="compositionally biased region" description="Basic and acidic residues" evidence="2">
    <location>
        <begin position="1"/>
        <end position="11"/>
    </location>
</feature>
<dbReference type="Gene3D" id="3.30.450.20">
    <property type="entry name" value="PAS domain"/>
    <property type="match status" value="1"/>
</dbReference>
<protein>
    <submittedName>
        <fullName evidence="4">PAS domain-containing protein</fullName>
    </submittedName>
</protein>
<dbReference type="Pfam" id="PF07228">
    <property type="entry name" value="SpoIIE"/>
    <property type="match status" value="1"/>
</dbReference>
<dbReference type="InterPro" id="IPR001932">
    <property type="entry name" value="PPM-type_phosphatase-like_dom"/>
</dbReference>
<evidence type="ECO:0000313" key="4">
    <source>
        <dbReference type="EMBL" id="MEU3557915.1"/>
    </source>
</evidence>
<dbReference type="PANTHER" id="PTHR43156:SF2">
    <property type="entry name" value="STAGE II SPORULATION PROTEIN E"/>
    <property type="match status" value="1"/>
</dbReference>
<keyword evidence="5" id="KW-1185">Reference proteome</keyword>
<dbReference type="CDD" id="cd00130">
    <property type="entry name" value="PAS"/>
    <property type="match status" value="1"/>
</dbReference>
<keyword evidence="1" id="KW-0378">Hydrolase</keyword>
<dbReference type="InterPro" id="IPR000700">
    <property type="entry name" value="PAS-assoc_C"/>
</dbReference>
<evidence type="ECO:0000256" key="1">
    <source>
        <dbReference type="ARBA" id="ARBA00022801"/>
    </source>
</evidence>
<evidence type="ECO:0000256" key="2">
    <source>
        <dbReference type="SAM" id="MobiDB-lite"/>
    </source>
</evidence>
<dbReference type="InterPro" id="IPR052016">
    <property type="entry name" value="Bact_Sigma-Reg"/>
</dbReference>
<evidence type="ECO:0000259" key="3">
    <source>
        <dbReference type="PROSITE" id="PS50113"/>
    </source>
</evidence>
<dbReference type="NCBIfam" id="TIGR00229">
    <property type="entry name" value="sensory_box"/>
    <property type="match status" value="1"/>
</dbReference>
<dbReference type="Gene3D" id="2.10.70.100">
    <property type="match status" value="1"/>
</dbReference>
<dbReference type="EMBL" id="JBEZUR010000075">
    <property type="protein sequence ID" value="MEU3557915.1"/>
    <property type="molecule type" value="Genomic_DNA"/>
</dbReference>
<feature type="region of interest" description="Disordered" evidence="2">
    <location>
        <begin position="1"/>
        <end position="21"/>
    </location>
</feature>
<dbReference type="RefSeq" id="WP_108955754.1">
    <property type="nucleotide sequence ID" value="NZ_BEVZ01000006.1"/>
</dbReference>
<proteinExistence type="predicted"/>
<feature type="compositionally biased region" description="Low complexity" evidence="2">
    <location>
        <begin position="84"/>
        <end position="105"/>
    </location>
</feature>
<dbReference type="InterPro" id="IPR013655">
    <property type="entry name" value="PAS_fold_3"/>
</dbReference>
<feature type="region of interest" description="Disordered" evidence="2">
    <location>
        <begin position="75"/>
        <end position="107"/>
    </location>
</feature>
<dbReference type="InterPro" id="IPR000014">
    <property type="entry name" value="PAS"/>
</dbReference>
<dbReference type="SUPFAM" id="SSF55785">
    <property type="entry name" value="PYP-like sensor domain (PAS domain)"/>
    <property type="match status" value="1"/>
</dbReference>
<evidence type="ECO:0000313" key="5">
    <source>
        <dbReference type="Proteomes" id="UP001550850"/>
    </source>
</evidence>
<accession>A0ABV2YQA0</accession>
<reference evidence="4 5" key="1">
    <citation type="submission" date="2024-06" db="EMBL/GenBank/DDBJ databases">
        <title>The Natural Products Discovery Center: Release of the First 8490 Sequenced Strains for Exploring Actinobacteria Biosynthetic Diversity.</title>
        <authorList>
            <person name="Kalkreuter E."/>
            <person name="Kautsar S.A."/>
            <person name="Yang D."/>
            <person name="Bader C.D."/>
            <person name="Teijaro C.N."/>
            <person name="Fluegel L."/>
            <person name="Davis C.M."/>
            <person name="Simpson J.R."/>
            <person name="Lauterbach L."/>
            <person name="Steele A.D."/>
            <person name="Gui C."/>
            <person name="Meng S."/>
            <person name="Li G."/>
            <person name="Viehrig K."/>
            <person name="Ye F."/>
            <person name="Su P."/>
            <person name="Kiefer A.F."/>
            <person name="Nichols A."/>
            <person name="Cepeda A.J."/>
            <person name="Yan W."/>
            <person name="Fan B."/>
            <person name="Jiang Y."/>
            <person name="Adhikari A."/>
            <person name="Zheng C.-J."/>
            <person name="Schuster L."/>
            <person name="Cowan T.M."/>
            <person name="Smanski M.J."/>
            <person name="Chevrette M.G."/>
            <person name="De Carvalho L.P.S."/>
            <person name="Shen B."/>
        </authorList>
    </citation>
    <scope>NUCLEOTIDE SEQUENCE [LARGE SCALE GENOMIC DNA]</scope>
    <source>
        <strain evidence="4 5">NPDC038104</strain>
    </source>
</reference>
<dbReference type="InterPro" id="IPR036457">
    <property type="entry name" value="PPM-type-like_dom_sf"/>
</dbReference>
<organism evidence="4 5">
    <name type="scientific">Streptomyces fragilis</name>
    <dbReference type="NCBI Taxonomy" id="67301"/>
    <lineage>
        <taxon>Bacteria</taxon>
        <taxon>Bacillati</taxon>
        <taxon>Actinomycetota</taxon>
        <taxon>Actinomycetes</taxon>
        <taxon>Kitasatosporales</taxon>
        <taxon>Streptomycetaceae</taxon>
        <taxon>Streptomyces</taxon>
    </lineage>
</organism>
<name>A0ABV2YQA0_9ACTN</name>
<dbReference type="PROSITE" id="PS50113">
    <property type="entry name" value="PAC"/>
    <property type="match status" value="1"/>
</dbReference>
<comment type="caution">
    <text evidence="4">The sequence shown here is derived from an EMBL/GenBank/DDBJ whole genome shotgun (WGS) entry which is preliminary data.</text>
</comment>
<dbReference type="InterPro" id="IPR035965">
    <property type="entry name" value="PAS-like_dom_sf"/>
</dbReference>
<dbReference type="Proteomes" id="UP001550850">
    <property type="component" value="Unassembled WGS sequence"/>
</dbReference>
<dbReference type="Gene3D" id="3.60.40.10">
    <property type="entry name" value="PPM-type phosphatase domain"/>
    <property type="match status" value="1"/>
</dbReference>